<dbReference type="Proteomes" id="UP000466345">
    <property type="component" value="Unassembled WGS sequence"/>
</dbReference>
<dbReference type="RefSeq" id="WP_153456379.1">
    <property type="nucleotide sequence ID" value="NZ_WEGJ01000035.1"/>
</dbReference>
<accession>A0A7K0CQ97</accession>
<name>A0A7K0CQ97_9ACTN</name>
<comment type="caution">
    <text evidence="3">The sequence shown here is derived from an EMBL/GenBank/DDBJ whole genome shotgun (WGS) entry which is preliminary data.</text>
</comment>
<proteinExistence type="predicted"/>
<dbReference type="PROSITE" id="PS51462">
    <property type="entry name" value="NUDIX"/>
    <property type="match status" value="1"/>
</dbReference>
<feature type="domain" description="Nudix hydrolase" evidence="2">
    <location>
        <begin position="28"/>
        <end position="165"/>
    </location>
</feature>
<dbReference type="PANTHER" id="PTHR10885:SF0">
    <property type="entry name" value="ISOPENTENYL-DIPHOSPHATE DELTA-ISOMERASE"/>
    <property type="match status" value="1"/>
</dbReference>
<dbReference type="Pfam" id="PF00293">
    <property type="entry name" value="NUDIX"/>
    <property type="match status" value="1"/>
</dbReference>
<dbReference type="Gene3D" id="3.90.79.10">
    <property type="entry name" value="Nucleoside Triphosphate Pyrophosphohydrolase"/>
    <property type="match status" value="1"/>
</dbReference>
<organism evidence="3 4">
    <name type="scientific">Streptomyces smaragdinus</name>
    <dbReference type="NCBI Taxonomy" id="2585196"/>
    <lineage>
        <taxon>Bacteria</taxon>
        <taxon>Bacillati</taxon>
        <taxon>Actinomycetota</taxon>
        <taxon>Actinomycetes</taxon>
        <taxon>Kitasatosporales</taxon>
        <taxon>Streptomycetaceae</taxon>
        <taxon>Streptomyces</taxon>
    </lineage>
</organism>
<sequence length="169" mass="18776">MAEPVDQVDEHDRVIGVVDRAEAQRANLLHRIAVTVCRDPDDRVLVHRRPDDDSRHPGHYDSVAGGAANVGEGYGEAAARELREEFGIRLPAPPPLVFKRIIHGRYGRYWLGVHEARLDAATIAAITANPREIAWWGWMTVPELREAAARLPFVGGEDSALWTYLALTA</sequence>
<dbReference type="OrthoDB" id="67499at2"/>
<reference evidence="3 4" key="1">
    <citation type="submission" date="2019-10" db="EMBL/GenBank/DDBJ databases">
        <title>Streptomyces smaragdinus sp. nov. and Streptomyces fabii sp. nov., isolated from the gut of fungus growing-termite Macrotermes natalensis.</title>
        <authorList>
            <person name="Schwitalla J."/>
            <person name="Benndorf R."/>
            <person name="Martin K."/>
            <person name="De Beer W."/>
            <person name="Kaster A.-K."/>
            <person name="Vollmers J."/>
            <person name="Poulsen M."/>
            <person name="Beemelmanns C."/>
        </authorList>
    </citation>
    <scope>NUCLEOTIDE SEQUENCE [LARGE SCALE GENOMIC DNA]</scope>
    <source>
        <strain evidence="3 4">RB5</strain>
    </source>
</reference>
<keyword evidence="3" id="KW-0413">Isomerase</keyword>
<dbReference type="EC" id="5.3.3.2" evidence="3"/>
<dbReference type="AlphaFoldDB" id="A0A7K0CQ97"/>
<dbReference type="GO" id="GO:0016787">
    <property type="term" value="F:hydrolase activity"/>
    <property type="evidence" value="ECO:0007669"/>
    <property type="project" value="UniProtKB-KW"/>
</dbReference>
<dbReference type="InterPro" id="IPR020084">
    <property type="entry name" value="NUDIX_hydrolase_CS"/>
</dbReference>
<dbReference type="InterPro" id="IPR000086">
    <property type="entry name" value="NUDIX_hydrolase_dom"/>
</dbReference>
<dbReference type="EMBL" id="WEGJ01000035">
    <property type="protein sequence ID" value="MQY15571.1"/>
    <property type="molecule type" value="Genomic_DNA"/>
</dbReference>
<dbReference type="InterPro" id="IPR015797">
    <property type="entry name" value="NUDIX_hydrolase-like_dom_sf"/>
</dbReference>
<evidence type="ECO:0000256" key="1">
    <source>
        <dbReference type="ARBA" id="ARBA00022801"/>
    </source>
</evidence>
<gene>
    <name evidence="3" type="primary">idi_2</name>
    <name evidence="3" type="ORF">SRB5_57540</name>
</gene>
<evidence type="ECO:0000313" key="4">
    <source>
        <dbReference type="Proteomes" id="UP000466345"/>
    </source>
</evidence>
<evidence type="ECO:0000313" key="3">
    <source>
        <dbReference type="EMBL" id="MQY15571.1"/>
    </source>
</evidence>
<dbReference type="PANTHER" id="PTHR10885">
    <property type="entry name" value="ISOPENTENYL-DIPHOSPHATE DELTA-ISOMERASE"/>
    <property type="match status" value="1"/>
</dbReference>
<keyword evidence="1" id="KW-0378">Hydrolase</keyword>
<keyword evidence="4" id="KW-1185">Reference proteome</keyword>
<evidence type="ECO:0000259" key="2">
    <source>
        <dbReference type="PROSITE" id="PS51462"/>
    </source>
</evidence>
<dbReference type="PROSITE" id="PS00893">
    <property type="entry name" value="NUDIX_BOX"/>
    <property type="match status" value="1"/>
</dbReference>
<dbReference type="SUPFAM" id="SSF55811">
    <property type="entry name" value="Nudix"/>
    <property type="match status" value="1"/>
</dbReference>
<protein>
    <submittedName>
        <fullName evidence="3">Isopentenyl-diphosphate Delta-isomerase</fullName>
        <ecNumber evidence="3">5.3.3.2</ecNumber>
    </submittedName>
</protein>
<dbReference type="GO" id="GO:0004452">
    <property type="term" value="F:isopentenyl-diphosphate delta-isomerase activity"/>
    <property type="evidence" value="ECO:0007669"/>
    <property type="project" value="UniProtKB-EC"/>
</dbReference>